<evidence type="ECO:0000313" key="2">
    <source>
        <dbReference type="Proteomes" id="UP000013487"/>
    </source>
</evidence>
<sequence length="32" mass="3724">MTIQYNYVKSTGYGHSCPFMYKDMKVGTNFIV</sequence>
<accession>A0AAN4HC65</accession>
<gene>
    <name evidence="1" type="ORF">BTCBT_006929</name>
</gene>
<dbReference type="Proteomes" id="UP000013487">
    <property type="component" value="Unassembled WGS sequence"/>
</dbReference>
<reference evidence="1 2" key="1">
    <citation type="journal article" date="2013" name="Genome Announc.">
        <title>Draft Genome Sequence of Bacillus thuringiensis var. thuringiensis Strain T01-328, a Brazilian Isolate That Produces a Soluble Pesticide Protein, Cry1Ia.</title>
        <authorList>
            <person name="Varani A.M."/>
            <person name="Lemos M.V."/>
            <person name="Fernandes C.C."/>
            <person name="Lemos E.G."/>
            <person name="Alves E.C."/>
            <person name="Desiderio J.A."/>
        </authorList>
    </citation>
    <scope>NUCLEOTIDE SEQUENCE [LARGE SCALE GENOMIC DNA]</scope>
    <source>
        <strain evidence="1 2">T01-328</strain>
    </source>
</reference>
<evidence type="ECO:0000313" key="1">
    <source>
        <dbReference type="EMBL" id="ERH96925.1"/>
    </source>
</evidence>
<dbReference type="EMBL" id="ARXZ02000052">
    <property type="protein sequence ID" value="ERH96925.1"/>
    <property type="molecule type" value="Genomic_DNA"/>
</dbReference>
<name>A0AAN4HC65_BACTU</name>
<dbReference type="AlphaFoldDB" id="A0AAN4HC65"/>
<proteinExistence type="predicted"/>
<organism evidence="1 2">
    <name type="scientific">Bacillus thuringiensis T01-328</name>
    <dbReference type="NCBI Taxonomy" id="1324966"/>
    <lineage>
        <taxon>Bacteria</taxon>
        <taxon>Bacillati</taxon>
        <taxon>Bacillota</taxon>
        <taxon>Bacilli</taxon>
        <taxon>Bacillales</taxon>
        <taxon>Bacillaceae</taxon>
        <taxon>Bacillus</taxon>
        <taxon>Bacillus cereus group</taxon>
    </lineage>
</organism>
<protein>
    <submittedName>
        <fullName evidence="1">Uncharacterized protein</fullName>
    </submittedName>
</protein>
<comment type="caution">
    <text evidence="1">The sequence shown here is derived from an EMBL/GenBank/DDBJ whole genome shotgun (WGS) entry which is preliminary data.</text>
</comment>